<dbReference type="Gene3D" id="1.10.150.690">
    <property type="entry name" value="DUF2063"/>
    <property type="match status" value="1"/>
</dbReference>
<evidence type="ECO:0000259" key="1">
    <source>
        <dbReference type="Pfam" id="PF09836"/>
    </source>
</evidence>
<feature type="domain" description="NGO1945-like C-terminal" evidence="2">
    <location>
        <begin position="159"/>
        <end position="253"/>
    </location>
</feature>
<accession>A0A545TNA4</accession>
<dbReference type="InterPro" id="IPR018640">
    <property type="entry name" value="DUF2063"/>
</dbReference>
<reference evidence="3 4" key="1">
    <citation type="submission" date="2019-06" db="EMBL/GenBank/DDBJ databases">
        <title>Whole genome sequence for Cellvibrionaceae sp. R142.</title>
        <authorList>
            <person name="Wang G."/>
        </authorList>
    </citation>
    <scope>NUCLEOTIDE SEQUENCE [LARGE SCALE GENOMIC DNA]</scope>
    <source>
        <strain evidence="3 4">R142</strain>
    </source>
</reference>
<sequence length="260" mass="29240">MATNGRGAEAEPVNEPVFKTVQLQFAAHLRDPAANPAPADVEDRRMGIYRDLIYKNIEGFISGGFPILRQLLDDRAWHGMVRDFVSRHVSHSPYFLEISQEFLKYLQEERQPQPADPPFMLELAHYEWVELALDVSTEQLPGGAPQAVTDYLAARPRVSPLAWCLSYQYPVHRIGPDYQPRQPPAQPTFLIVYRNAADQVKFMESNAVTVRLLSILEEPLTGDAALAQLAAEMQHPDPGALKAAGQELLAKLHRAEIVYF</sequence>
<gene>
    <name evidence="3" type="ORF">FKG94_11790</name>
</gene>
<dbReference type="Proteomes" id="UP000319732">
    <property type="component" value="Unassembled WGS sequence"/>
</dbReference>
<dbReference type="OrthoDB" id="4146344at2"/>
<name>A0A545TNA4_9GAMM</name>
<evidence type="ECO:0000313" key="3">
    <source>
        <dbReference type="EMBL" id="TQV78703.1"/>
    </source>
</evidence>
<evidence type="ECO:0000259" key="2">
    <source>
        <dbReference type="Pfam" id="PF22106"/>
    </source>
</evidence>
<comment type="caution">
    <text evidence="3">The sequence shown here is derived from an EMBL/GenBank/DDBJ whole genome shotgun (WGS) entry which is preliminary data.</text>
</comment>
<keyword evidence="4" id="KW-1185">Reference proteome</keyword>
<protein>
    <submittedName>
        <fullName evidence="3">DUF2063 domain-containing protein</fullName>
    </submittedName>
</protein>
<proteinExistence type="predicted"/>
<dbReference type="Pfam" id="PF09836">
    <property type="entry name" value="DUF2063"/>
    <property type="match status" value="1"/>
</dbReference>
<dbReference type="Pfam" id="PF22106">
    <property type="entry name" value="NGO1945_C"/>
    <property type="match status" value="1"/>
</dbReference>
<evidence type="ECO:0000313" key="4">
    <source>
        <dbReference type="Proteomes" id="UP000319732"/>
    </source>
</evidence>
<organism evidence="3 4">
    <name type="scientific">Exilibacterium tricleocarpae</name>
    <dbReference type="NCBI Taxonomy" id="2591008"/>
    <lineage>
        <taxon>Bacteria</taxon>
        <taxon>Pseudomonadati</taxon>
        <taxon>Pseudomonadota</taxon>
        <taxon>Gammaproteobacteria</taxon>
        <taxon>Cellvibrionales</taxon>
        <taxon>Cellvibrionaceae</taxon>
        <taxon>Exilibacterium</taxon>
    </lineage>
</organism>
<dbReference type="EMBL" id="VHSG01000012">
    <property type="protein sequence ID" value="TQV78703.1"/>
    <property type="molecule type" value="Genomic_DNA"/>
</dbReference>
<dbReference type="InterPro" id="IPR044922">
    <property type="entry name" value="DUF2063_N_sf"/>
</dbReference>
<dbReference type="InterPro" id="IPR054098">
    <property type="entry name" value="NGO1945-like_C"/>
</dbReference>
<dbReference type="Gene3D" id="3.90.930.50">
    <property type="match status" value="1"/>
</dbReference>
<feature type="domain" description="Putative DNA-binding" evidence="1">
    <location>
        <begin position="21"/>
        <end position="106"/>
    </location>
</feature>
<dbReference type="AlphaFoldDB" id="A0A545TNA4"/>